<reference evidence="2 3" key="1">
    <citation type="submission" date="2018-11" db="EMBL/GenBank/DDBJ databases">
        <title>Sequencing the genomes of 1000 actinobacteria strains.</title>
        <authorList>
            <person name="Klenk H.-P."/>
        </authorList>
    </citation>
    <scope>NUCLEOTIDE SEQUENCE [LARGE SCALE GENOMIC DNA]</scope>
    <source>
        <strain evidence="2 3">DSM 44254</strain>
    </source>
</reference>
<feature type="transmembrane region" description="Helical" evidence="1">
    <location>
        <begin position="12"/>
        <end position="32"/>
    </location>
</feature>
<dbReference type="AlphaFoldDB" id="A0A3N1CSA1"/>
<dbReference type="Proteomes" id="UP000272400">
    <property type="component" value="Unassembled WGS sequence"/>
</dbReference>
<evidence type="ECO:0000256" key="1">
    <source>
        <dbReference type="SAM" id="Phobius"/>
    </source>
</evidence>
<sequence length="130" mass="13546">MWLAPERRGRHGWLVPVFAILAGVGVAAFLAYRDQMTAGLIAGGVLLAYGVQLAYRRDERGLALSESFGRGRRGGAHLRAAAMTGDVLVAGLVAAVVVQALRGAELGPLPYLAAVAGGTYLVSVVVARDF</sequence>
<keyword evidence="1" id="KW-0812">Transmembrane</keyword>
<name>A0A3N1CSA1_9ACTN</name>
<keyword evidence="3" id="KW-1185">Reference proteome</keyword>
<evidence type="ECO:0000313" key="2">
    <source>
        <dbReference type="EMBL" id="ROO84191.1"/>
    </source>
</evidence>
<protein>
    <submittedName>
        <fullName evidence="2">Uncharacterized protein</fullName>
    </submittedName>
</protein>
<feature type="transmembrane region" description="Helical" evidence="1">
    <location>
        <begin position="38"/>
        <end position="55"/>
    </location>
</feature>
<evidence type="ECO:0000313" key="3">
    <source>
        <dbReference type="Proteomes" id="UP000272400"/>
    </source>
</evidence>
<feature type="transmembrane region" description="Helical" evidence="1">
    <location>
        <begin position="76"/>
        <end position="97"/>
    </location>
</feature>
<dbReference type="EMBL" id="RJKE01000001">
    <property type="protein sequence ID" value="ROO84191.1"/>
    <property type="molecule type" value="Genomic_DNA"/>
</dbReference>
<keyword evidence="1" id="KW-1133">Transmembrane helix</keyword>
<comment type="caution">
    <text evidence="2">The sequence shown here is derived from an EMBL/GenBank/DDBJ whole genome shotgun (WGS) entry which is preliminary data.</text>
</comment>
<dbReference type="OrthoDB" id="3481766at2"/>
<accession>A0A3N1CSA1</accession>
<feature type="transmembrane region" description="Helical" evidence="1">
    <location>
        <begin position="109"/>
        <end position="127"/>
    </location>
</feature>
<keyword evidence="1" id="KW-0472">Membrane</keyword>
<organism evidence="2 3">
    <name type="scientific">Actinocorallia herbida</name>
    <dbReference type="NCBI Taxonomy" id="58109"/>
    <lineage>
        <taxon>Bacteria</taxon>
        <taxon>Bacillati</taxon>
        <taxon>Actinomycetota</taxon>
        <taxon>Actinomycetes</taxon>
        <taxon>Streptosporangiales</taxon>
        <taxon>Thermomonosporaceae</taxon>
        <taxon>Actinocorallia</taxon>
    </lineage>
</organism>
<dbReference type="RefSeq" id="WP_148085903.1">
    <property type="nucleotide sequence ID" value="NZ_RJKE01000001.1"/>
</dbReference>
<proteinExistence type="predicted"/>
<gene>
    <name evidence="2" type="ORF">EDD29_1709</name>
</gene>